<dbReference type="Gene3D" id="3.40.50.720">
    <property type="entry name" value="NAD(P)-binding Rossmann-like Domain"/>
    <property type="match status" value="1"/>
</dbReference>
<dbReference type="Pfam" id="PF13561">
    <property type="entry name" value="adh_short_C2"/>
    <property type="match status" value="1"/>
</dbReference>
<evidence type="ECO:0000313" key="3">
    <source>
        <dbReference type="EMBL" id="KAA9166463.1"/>
    </source>
</evidence>
<proteinExistence type="inferred from homology"/>
<dbReference type="InterPro" id="IPR020904">
    <property type="entry name" value="Sc_DH/Rdtase_CS"/>
</dbReference>
<evidence type="ECO:0000313" key="4">
    <source>
        <dbReference type="Proteomes" id="UP000319769"/>
    </source>
</evidence>
<dbReference type="InterPro" id="IPR051122">
    <property type="entry name" value="SDR_DHRS6-like"/>
</dbReference>
<dbReference type="GO" id="GO:0016491">
    <property type="term" value="F:oxidoreductase activity"/>
    <property type="evidence" value="ECO:0007669"/>
    <property type="project" value="UniProtKB-KW"/>
</dbReference>
<evidence type="ECO:0000256" key="1">
    <source>
        <dbReference type="ARBA" id="ARBA00006484"/>
    </source>
</evidence>
<dbReference type="RefSeq" id="WP_144745837.1">
    <property type="nucleotide sequence ID" value="NZ_VMNW02000002.1"/>
</dbReference>
<dbReference type="EMBL" id="VMNW02000002">
    <property type="protein sequence ID" value="KAA9166463.1"/>
    <property type="molecule type" value="Genomic_DNA"/>
</dbReference>
<sequence length="242" mass="24222">MALLEGQSVIITGAARGMGEATARRAVAEGAAVVLVDLDPAVTGLAAELGGESVVGSVADPDCAERAVAAAAGVTGLVNVAGVFRLGDVVTASDTDWDELLAINLTAPRIWARAVIPAMIARGGGAIVNFASLAGTRARPNCVAYTTAKTGLLGLTRSIAIDYGPQGIRANSISPGTIDSPMLRGSEAAGGTTRAEHIALNYLPRLGTPGEVAGCCCFLLSPDAGFVNGADFMIDGGRTAGT</sequence>
<dbReference type="SUPFAM" id="SSF51735">
    <property type="entry name" value="NAD(P)-binding Rossmann-fold domains"/>
    <property type="match status" value="1"/>
</dbReference>
<keyword evidence="4" id="KW-1185">Reference proteome</keyword>
<comment type="similarity">
    <text evidence="1">Belongs to the short-chain dehydrogenases/reductases (SDR) family.</text>
</comment>
<dbReference type="CDD" id="cd05233">
    <property type="entry name" value="SDR_c"/>
    <property type="match status" value="1"/>
</dbReference>
<name>A0A5N0VLP7_9PSEU</name>
<organism evidence="3 4">
    <name type="scientific">Amycolatopsis acidicola</name>
    <dbReference type="NCBI Taxonomy" id="2596893"/>
    <lineage>
        <taxon>Bacteria</taxon>
        <taxon>Bacillati</taxon>
        <taxon>Actinomycetota</taxon>
        <taxon>Actinomycetes</taxon>
        <taxon>Pseudonocardiales</taxon>
        <taxon>Pseudonocardiaceae</taxon>
        <taxon>Amycolatopsis</taxon>
    </lineage>
</organism>
<dbReference type="PANTHER" id="PTHR43477">
    <property type="entry name" value="DIHYDROANTICAPSIN 7-DEHYDROGENASE"/>
    <property type="match status" value="1"/>
</dbReference>
<comment type="caution">
    <text evidence="3">The sequence shown here is derived from an EMBL/GenBank/DDBJ whole genome shotgun (WGS) entry which is preliminary data.</text>
</comment>
<gene>
    <name evidence="3" type="ORF">FPZ12_002590</name>
</gene>
<dbReference type="PANTHER" id="PTHR43477:SF1">
    <property type="entry name" value="DIHYDROANTICAPSIN 7-DEHYDROGENASE"/>
    <property type="match status" value="1"/>
</dbReference>
<dbReference type="Proteomes" id="UP000319769">
    <property type="component" value="Unassembled WGS sequence"/>
</dbReference>
<dbReference type="InterPro" id="IPR002347">
    <property type="entry name" value="SDR_fam"/>
</dbReference>
<keyword evidence="2" id="KW-0560">Oxidoreductase</keyword>
<dbReference type="FunFam" id="3.40.50.720:FF:000084">
    <property type="entry name" value="Short-chain dehydrogenase reductase"/>
    <property type="match status" value="1"/>
</dbReference>
<dbReference type="PRINTS" id="PR00080">
    <property type="entry name" value="SDRFAMILY"/>
</dbReference>
<dbReference type="PROSITE" id="PS00061">
    <property type="entry name" value="ADH_SHORT"/>
    <property type="match status" value="1"/>
</dbReference>
<reference evidence="3" key="1">
    <citation type="submission" date="2019-09" db="EMBL/GenBank/DDBJ databases">
        <authorList>
            <person name="Teo W.F.A."/>
            <person name="Duangmal K."/>
        </authorList>
    </citation>
    <scope>NUCLEOTIDE SEQUENCE [LARGE SCALE GENOMIC DNA]</scope>
    <source>
        <strain evidence="3">K81G1</strain>
    </source>
</reference>
<dbReference type="OrthoDB" id="517007at2"/>
<accession>A0A5N0VLP7</accession>
<evidence type="ECO:0000256" key="2">
    <source>
        <dbReference type="ARBA" id="ARBA00023002"/>
    </source>
</evidence>
<dbReference type="InterPro" id="IPR036291">
    <property type="entry name" value="NAD(P)-bd_dom_sf"/>
</dbReference>
<protein>
    <submittedName>
        <fullName evidence="3">SDR family oxidoreductase</fullName>
    </submittedName>
</protein>
<dbReference type="PRINTS" id="PR00081">
    <property type="entry name" value="GDHRDH"/>
</dbReference>
<dbReference type="AlphaFoldDB" id="A0A5N0VLP7"/>